<keyword evidence="3" id="KW-0028">Amino-acid biosynthesis</keyword>
<keyword evidence="6" id="KW-0198">Cysteine biosynthesis</keyword>
<comment type="cofactor">
    <cofactor evidence="1">
        <name>pyridoxal 5'-phosphate</name>
        <dbReference type="ChEBI" id="CHEBI:597326"/>
    </cofactor>
</comment>
<keyword evidence="4" id="KW-0808">Transferase</keyword>
<dbReference type="PANTHER" id="PTHR10314">
    <property type="entry name" value="CYSTATHIONINE BETA-SYNTHASE"/>
    <property type="match status" value="1"/>
</dbReference>
<dbReference type="EMBL" id="HBHJ01004611">
    <property type="protein sequence ID" value="CAD9666842.1"/>
    <property type="molecule type" value="Transcribed_RNA"/>
</dbReference>
<accession>A0A7S2RC68</accession>
<dbReference type="SUPFAM" id="SSF53686">
    <property type="entry name" value="Tryptophan synthase beta subunit-like PLP-dependent enzymes"/>
    <property type="match status" value="1"/>
</dbReference>
<dbReference type="FunFam" id="3.40.50.1100:FF:000016">
    <property type="entry name" value="Cysteine synthase A"/>
    <property type="match status" value="1"/>
</dbReference>
<dbReference type="CDD" id="cd01561">
    <property type="entry name" value="CBS_like"/>
    <property type="match status" value="1"/>
</dbReference>
<dbReference type="InterPro" id="IPR050214">
    <property type="entry name" value="Cys_Synth/Cystath_Beta-Synth"/>
</dbReference>
<dbReference type="InterPro" id="IPR001926">
    <property type="entry name" value="TrpB-like_PALP"/>
</dbReference>
<evidence type="ECO:0000256" key="4">
    <source>
        <dbReference type="ARBA" id="ARBA00022679"/>
    </source>
</evidence>
<feature type="domain" description="Tryptophan synthase beta chain-like PALP" evidence="7">
    <location>
        <begin position="27"/>
        <end position="337"/>
    </location>
</feature>
<keyword evidence="5" id="KW-0663">Pyridoxal phosphate</keyword>
<reference evidence="8" key="1">
    <citation type="submission" date="2021-01" db="EMBL/GenBank/DDBJ databases">
        <authorList>
            <person name="Corre E."/>
            <person name="Pelletier E."/>
            <person name="Niang G."/>
            <person name="Scheremetjew M."/>
            <person name="Finn R."/>
            <person name="Kale V."/>
            <person name="Holt S."/>
            <person name="Cochrane G."/>
            <person name="Meng A."/>
            <person name="Brown T."/>
            <person name="Cohen L."/>
        </authorList>
    </citation>
    <scope>NUCLEOTIDE SEQUENCE</scope>
    <source>
        <strain evidence="8">CCMP1243</strain>
    </source>
</reference>
<comment type="similarity">
    <text evidence="2">Belongs to the cysteine synthase/cystathionine beta-synthase family.</text>
</comment>
<evidence type="ECO:0000313" key="8">
    <source>
        <dbReference type="EMBL" id="CAD9666842.1"/>
    </source>
</evidence>
<dbReference type="GO" id="GO:0019344">
    <property type="term" value="P:cysteine biosynthetic process"/>
    <property type="evidence" value="ECO:0007669"/>
    <property type="project" value="UniProtKB-KW"/>
</dbReference>
<dbReference type="Pfam" id="PF00291">
    <property type="entry name" value="PALP"/>
    <property type="match status" value="1"/>
</dbReference>
<name>A0A7S2RC68_9STRA</name>
<gene>
    <name evidence="8" type="ORF">RMAR1173_LOCUS3007</name>
</gene>
<dbReference type="InterPro" id="IPR036052">
    <property type="entry name" value="TrpB-like_PALP_sf"/>
</dbReference>
<proteinExistence type="inferred from homology"/>
<organism evidence="8">
    <name type="scientific">Rhizochromulina marina</name>
    <dbReference type="NCBI Taxonomy" id="1034831"/>
    <lineage>
        <taxon>Eukaryota</taxon>
        <taxon>Sar</taxon>
        <taxon>Stramenopiles</taxon>
        <taxon>Ochrophyta</taxon>
        <taxon>Dictyochophyceae</taxon>
        <taxon>Rhizochromulinales</taxon>
        <taxon>Rhizochromulina</taxon>
    </lineage>
</organism>
<evidence type="ECO:0000259" key="7">
    <source>
        <dbReference type="Pfam" id="PF00291"/>
    </source>
</evidence>
<evidence type="ECO:0000256" key="6">
    <source>
        <dbReference type="ARBA" id="ARBA00023192"/>
    </source>
</evidence>
<dbReference type="Gene3D" id="3.40.50.1100">
    <property type="match status" value="2"/>
</dbReference>
<evidence type="ECO:0000256" key="3">
    <source>
        <dbReference type="ARBA" id="ARBA00022605"/>
    </source>
</evidence>
<evidence type="ECO:0000256" key="1">
    <source>
        <dbReference type="ARBA" id="ARBA00001933"/>
    </source>
</evidence>
<sequence>MGREEGAGGERRVEARGGEARTGYAGLIGGTPLVELRSLSALTGRRILAKAEYLNPGGTGKDRIALAMIEEAERRGQLAPGGTVVEGTSGSTGIALAALCACRGYRCVIVMPDDQSPEKQRLLRQFGAEVLVVRTASISNPQHYVNVARKLAKGEEVAGHHLPGGGYFTDQFETLANYHAHVATTGPELWQQTQGQCHAFVMSAGTGGTIAGVSRFLKSKNPGIKVVLADPPGSSLFHFVKHGVCWAPQQSERTVRRHRYDTIAEGIGLDRLTRNIQEAEIDDAIAVSDQEALYMAHYLLKHEGLLVGSSSAINVVAAIRFAKEVPPGSTVATVLCDSGQRHLNRFWNPQYATAPPYNLSWPGPNEVEEHVGRMAAVH</sequence>
<dbReference type="GO" id="GO:0016740">
    <property type="term" value="F:transferase activity"/>
    <property type="evidence" value="ECO:0007669"/>
    <property type="project" value="UniProtKB-KW"/>
</dbReference>
<dbReference type="AlphaFoldDB" id="A0A7S2RC68"/>
<evidence type="ECO:0000256" key="5">
    <source>
        <dbReference type="ARBA" id="ARBA00022898"/>
    </source>
</evidence>
<protein>
    <recommendedName>
        <fullName evidence="7">Tryptophan synthase beta chain-like PALP domain-containing protein</fullName>
    </recommendedName>
</protein>
<evidence type="ECO:0000256" key="2">
    <source>
        <dbReference type="ARBA" id="ARBA00007103"/>
    </source>
</evidence>